<keyword evidence="4" id="KW-1133">Transmembrane helix</keyword>
<keyword evidence="7" id="KW-1185">Reference proteome</keyword>
<dbReference type="SUPFAM" id="SSF53448">
    <property type="entry name" value="Nucleotide-diphospho-sugar transferases"/>
    <property type="match status" value="1"/>
</dbReference>
<dbReference type="InterPro" id="IPR001173">
    <property type="entry name" value="Glyco_trans_2-like"/>
</dbReference>
<sequence>MPTTTSATDTAAAIAVSVVVPTCGRLDLLDRCLDALTRQTLPGARYEVIIVDDEPNHNTLHLVAGWRARTLERGPRLVYVSNAGPHGPAAARNRGWRVAQAAIVAFTDDDTVPAPVWLASGLAAFADHIDALCGKIEMPLPAVPTDYQRDARLLECAEFVTANCFCRKGVLERLDGFDERFTSPWREDSDLHFRLLKINATIARAPEALVVHPVRPAPWGVSLLQIKKVTFDALLYKKHPELYRQKIQGAPRWDYVIVAALLAVLAGWLGNVVWLATLGGAAWITLTFRLCMRRLSGTAKTVSHIAEMIVTSALIPPLAVFWRIAGAIRYRVRFA</sequence>
<feature type="transmembrane region" description="Helical" evidence="4">
    <location>
        <begin position="304"/>
        <end position="325"/>
    </location>
</feature>
<evidence type="ECO:0000256" key="4">
    <source>
        <dbReference type="SAM" id="Phobius"/>
    </source>
</evidence>
<dbReference type="EMBL" id="JANUGU010000002">
    <property type="protein sequence ID" value="MCS0657907.1"/>
    <property type="molecule type" value="Genomic_DNA"/>
</dbReference>
<keyword evidence="3 6" id="KW-0808">Transferase</keyword>
<dbReference type="Proteomes" id="UP001204621">
    <property type="component" value="Unassembled WGS sequence"/>
</dbReference>
<keyword evidence="4" id="KW-0812">Transmembrane</keyword>
<evidence type="ECO:0000256" key="1">
    <source>
        <dbReference type="ARBA" id="ARBA00006739"/>
    </source>
</evidence>
<comment type="caution">
    <text evidence="6">The sequence shown here is derived from an EMBL/GenBank/DDBJ whole genome shotgun (WGS) entry which is preliminary data.</text>
</comment>
<dbReference type="RefSeq" id="WP_258811104.1">
    <property type="nucleotide sequence ID" value="NZ_JANUGU010000002.1"/>
</dbReference>
<dbReference type="Pfam" id="PF00535">
    <property type="entry name" value="Glycos_transf_2"/>
    <property type="match status" value="1"/>
</dbReference>
<keyword evidence="2 6" id="KW-0328">Glycosyltransferase</keyword>
<name>A0ABT2CVC2_9BURK</name>
<feature type="domain" description="Glycosyltransferase 2-like" evidence="5">
    <location>
        <begin position="17"/>
        <end position="138"/>
    </location>
</feature>
<protein>
    <submittedName>
        <fullName evidence="6">Glycosyltransferase</fullName>
        <ecNumber evidence="6">2.4.-.-</ecNumber>
    </submittedName>
</protein>
<evidence type="ECO:0000313" key="7">
    <source>
        <dbReference type="Proteomes" id="UP001204621"/>
    </source>
</evidence>
<reference evidence="6 7" key="1">
    <citation type="submission" date="2022-08" db="EMBL/GenBank/DDBJ databases">
        <title>Reclassification of Massilia species as members of the genera Telluria, Duganella, Pseudoduganella, Mokoshia gen. nov. and Zemynaea gen. nov. using orthogonal and non-orthogonal genome-based approaches.</title>
        <authorList>
            <person name="Bowman J.P."/>
        </authorList>
    </citation>
    <scope>NUCLEOTIDE SEQUENCE [LARGE SCALE GENOMIC DNA]</scope>
    <source>
        <strain evidence="6 7">JCM 31606</strain>
    </source>
</reference>
<evidence type="ECO:0000256" key="3">
    <source>
        <dbReference type="ARBA" id="ARBA00022679"/>
    </source>
</evidence>
<proteinExistence type="inferred from homology"/>
<evidence type="ECO:0000313" key="6">
    <source>
        <dbReference type="EMBL" id="MCS0657907.1"/>
    </source>
</evidence>
<dbReference type="EC" id="2.4.-.-" evidence="6"/>
<keyword evidence="4" id="KW-0472">Membrane</keyword>
<dbReference type="Gene3D" id="3.90.550.10">
    <property type="entry name" value="Spore Coat Polysaccharide Biosynthesis Protein SpsA, Chain A"/>
    <property type="match status" value="1"/>
</dbReference>
<evidence type="ECO:0000259" key="5">
    <source>
        <dbReference type="Pfam" id="PF00535"/>
    </source>
</evidence>
<dbReference type="PANTHER" id="PTHR43179:SF12">
    <property type="entry name" value="GALACTOFURANOSYLTRANSFERASE GLFT2"/>
    <property type="match status" value="1"/>
</dbReference>
<accession>A0ABT2CVC2</accession>
<dbReference type="GO" id="GO:0016757">
    <property type="term" value="F:glycosyltransferase activity"/>
    <property type="evidence" value="ECO:0007669"/>
    <property type="project" value="UniProtKB-KW"/>
</dbReference>
<dbReference type="InterPro" id="IPR029044">
    <property type="entry name" value="Nucleotide-diphossugar_trans"/>
</dbReference>
<evidence type="ECO:0000256" key="2">
    <source>
        <dbReference type="ARBA" id="ARBA00022676"/>
    </source>
</evidence>
<gene>
    <name evidence="6" type="ORF">NX778_07515</name>
</gene>
<feature type="transmembrane region" description="Helical" evidence="4">
    <location>
        <begin position="255"/>
        <end position="284"/>
    </location>
</feature>
<organism evidence="6 7">
    <name type="scientific">Massilia terrae</name>
    <dbReference type="NCBI Taxonomy" id="1811224"/>
    <lineage>
        <taxon>Bacteria</taxon>
        <taxon>Pseudomonadati</taxon>
        <taxon>Pseudomonadota</taxon>
        <taxon>Betaproteobacteria</taxon>
        <taxon>Burkholderiales</taxon>
        <taxon>Oxalobacteraceae</taxon>
        <taxon>Telluria group</taxon>
        <taxon>Massilia</taxon>
    </lineage>
</organism>
<dbReference type="PANTHER" id="PTHR43179">
    <property type="entry name" value="RHAMNOSYLTRANSFERASE WBBL"/>
    <property type="match status" value="1"/>
</dbReference>
<comment type="similarity">
    <text evidence="1">Belongs to the glycosyltransferase 2 family.</text>
</comment>